<protein>
    <submittedName>
        <fullName evidence="2">Zgc:162339</fullName>
    </submittedName>
</protein>
<evidence type="ECO:0000313" key="3">
    <source>
        <dbReference type="Proteomes" id="UP000694523"/>
    </source>
</evidence>
<sequence length="275" mass="32102">MMKMSKQPIGKTLLRNVIRHTDAHNKIQEEMEMWKMREWETQTSQRKHLSAAASMRGHMHCDQELDPSRHISRSRVSEHDDRDARYWTKQLYEFEAKDPDRWGHSGFKELYPEEFSSDSRDSSDSQKMTRTKGKKSRSAKEARLSKRSKKSSRKKKKKRRKRTRRASEKKLRAEAVTVKVMIVVLLKTDPDRGKGPKVDIKTRKVLKNGGILTAAQWTVTVRKKKRDRPPGEKNASRTLINPSTLSLTPRKRGKIGGQLERRAQMEVLETEMLLK</sequence>
<dbReference type="PANTHER" id="PTHR46940">
    <property type="entry name" value="NKAP DOMAIN-CONTAINING 1"/>
    <property type="match status" value="1"/>
</dbReference>
<dbReference type="AlphaFoldDB" id="A0A8C6WFI7"/>
<feature type="compositionally biased region" description="Basic and acidic residues" evidence="1">
    <location>
        <begin position="113"/>
        <end position="124"/>
    </location>
</feature>
<feature type="region of interest" description="Disordered" evidence="1">
    <location>
        <begin position="224"/>
        <end position="257"/>
    </location>
</feature>
<dbReference type="PANTHER" id="PTHR46940:SF1">
    <property type="entry name" value="NKAP DOMAIN CONTAINING 1"/>
    <property type="match status" value="1"/>
</dbReference>
<dbReference type="Ensembl" id="ENSNMLT00000003591.1">
    <property type="protein sequence ID" value="ENSNMLP00000003124.1"/>
    <property type="gene ID" value="ENSNMLG00000002289.1"/>
</dbReference>
<organism evidence="2 3">
    <name type="scientific">Neogobius melanostomus</name>
    <name type="common">round goby</name>
    <dbReference type="NCBI Taxonomy" id="47308"/>
    <lineage>
        <taxon>Eukaryota</taxon>
        <taxon>Metazoa</taxon>
        <taxon>Chordata</taxon>
        <taxon>Craniata</taxon>
        <taxon>Vertebrata</taxon>
        <taxon>Euteleostomi</taxon>
        <taxon>Actinopterygii</taxon>
        <taxon>Neopterygii</taxon>
        <taxon>Teleostei</taxon>
        <taxon>Neoteleostei</taxon>
        <taxon>Acanthomorphata</taxon>
        <taxon>Gobiaria</taxon>
        <taxon>Gobiiformes</taxon>
        <taxon>Gobioidei</taxon>
        <taxon>Gobiidae</taxon>
        <taxon>Benthophilinae</taxon>
        <taxon>Neogobiini</taxon>
        <taxon>Neogobius</taxon>
    </lineage>
</organism>
<keyword evidence="3" id="KW-1185">Reference proteome</keyword>
<evidence type="ECO:0000256" key="1">
    <source>
        <dbReference type="SAM" id="MobiDB-lite"/>
    </source>
</evidence>
<feature type="compositionally biased region" description="Polar residues" evidence="1">
    <location>
        <begin position="236"/>
        <end position="247"/>
    </location>
</feature>
<name>A0A8C6WFI7_9GOBI</name>
<feature type="compositionally biased region" description="Basic residues" evidence="1">
    <location>
        <begin position="145"/>
        <end position="164"/>
    </location>
</feature>
<dbReference type="InterPro" id="IPR043407">
    <property type="entry name" value="Nkap_D1"/>
</dbReference>
<proteinExistence type="predicted"/>
<dbReference type="Pfam" id="PF15692">
    <property type="entry name" value="NKAP"/>
    <property type="match status" value="1"/>
</dbReference>
<evidence type="ECO:0000313" key="2">
    <source>
        <dbReference type="Ensembl" id="ENSNMLP00000003124.1"/>
    </source>
</evidence>
<reference evidence="2" key="2">
    <citation type="submission" date="2025-09" db="UniProtKB">
        <authorList>
            <consortium name="Ensembl"/>
        </authorList>
    </citation>
    <scope>IDENTIFICATION</scope>
</reference>
<feature type="region of interest" description="Disordered" evidence="1">
    <location>
        <begin position="113"/>
        <end position="172"/>
    </location>
</feature>
<accession>A0A8C6WFI7</accession>
<reference evidence="2" key="1">
    <citation type="submission" date="2025-08" db="UniProtKB">
        <authorList>
            <consortium name="Ensembl"/>
        </authorList>
    </citation>
    <scope>IDENTIFICATION</scope>
</reference>
<dbReference type="Proteomes" id="UP000694523">
    <property type="component" value="Unplaced"/>
</dbReference>